<reference evidence="4 5" key="1">
    <citation type="submission" date="2022-11" db="EMBL/GenBank/DDBJ databases">
        <title>Genome sequencing of Acetobacter type strain.</title>
        <authorList>
            <person name="Heo J."/>
            <person name="Lee D."/>
            <person name="Han B.-H."/>
            <person name="Hong S.-B."/>
            <person name="Kwon S.-W."/>
        </authorList>
    </citation>
    <scope>NUCLEOTIDE SEQUENCE [LARGE SCALE GENOMIC DNA]</scope>
    <source>
        <strain evidence="4 5">KACC 21253</strain>
    </source>
</reference>
<feature type="compositionally biased region" description="Pro residues" evidence="1">
    <location>
        <begin position="231"/>
        <end position="248"/>
    </location>
</feature>
<dbReference type="EMBL" id="JAPIUZ010000001">
    <property type="protein sequence ID" value="MCX2563217.1"/>
    <property type="molecule type" value="Genomic_DNA"/>
</dbReference>
<evidence type="ECO:0000256" key="1">
    <source>
        <dbReference type="SAM" id="MobiDB-lite"/>
    </source>
</evidence>
<dbReference type="RefSeq" id="WP_173558994.1">
    <property type="nucleotide sequence ID" value="NZ_JAPIUZ010000001.1"/>
</dbReference>
<feature type="domain" description="Peptidoglycan binding-like" evidence="3">
    <location>
        <begin position="312"/>
        <end position="366"/>
    </location>
</feature>
<dbReference type="InterPro" id="IPR036366">
    <property type="entry name" value="PGBDSf"/>
</dbReference>
<dbReference type="InterPro" id="IPR002477">
    <property type="entry name" value="Peptidoglycan-bd-like"/>
</dbReference>
<dbReference type="Pfam" id="PF01471">
    <property type="entry name" value="PG_binding_1"/>
    <property type="match status" value="1"/>
</dbReference>
<name>A0ABT3QD44_9PROT</name>
<dbReference type="Gene3D" id="1.10.101.10">
    <property type="entry name" value="PGBD-like superfamily/PGBD"/>
    <property type="match status" value="1"/>
</dbReference>
<gene>
    <name evidence="4" type="ORF">OQ497_04465</name>
</gene>
<feature type="signal peptide" evidence="2">
    <location>
        <begin position="1"/>
        <end position="29"/>
    </location>
</feature>
<accession>A0ABT3QD44</accession>
<proteinExistence type="predicted"/>
<evidence type="ECO:0000259" key="3">
    <source>
        <dbReference type="Pfam" id="PF01471"/>
    </source>
</evidence>
<feature type="chain" id="PRO_5047215703" evidence="2">
    <location>
        <begin position="30"/>
        <end position="372"/>
    </location>
</feature>
<organism evidence="4 5">
    <name type="scientific">Acetobacter thailandicus</name>
    <dbReference type="NCBI Taxonomy" id="1502842"/>
    <lineage>
        <taxon>Bacteria</taxon>
        <taxon>Pseudomonadati</taxon>
        <taxon>Pseudomonadota</taxon>
        <taxon>Alphaproteobacteria</taxon>
        <taxon>Acetobacterales</taxon>
        <taxon>Acetobacteraceae</taxon>
        <taxon>Acetobacter</taxon>
    </lineage>
</organism>
<feature type="compositionally biased region" description="Polar residues" evidence="1">
    <location>
        <begin position="209"/>
        <end position="223"/>
    </location>
</feature>
<sequence>MPTYLSICRRSIAAIMLASVASGQPGAQAQSIIPPPTFLIIGNGHTEGSSTMLPSCSETAHRLSGQLKSQNYNVFEVLNPSSVELRVSLSGFARHVDNKRPVIAYCGMAWVQNDRIFLSRDEQKSDLLRNAVVADSLIRAADKQNGFVFLELHPVPGQSQELSRAVALLKSRTDTSPSLTATIVQSPAADPVIDELTSAMQPGWQWNDLANLTHDNGLNQKSNPTPDTTIPSPPAASPVPPLQAPLPSVPDSQDPAPTHSSVTATDTSTVKEVSPSPSAAVNNNTSQQPAAVTPPSPPPVKKENTQVVKAREKAVRQLQVNLLARGYYSGVINGIKTPETINAIKKFQKSMHAPQTGNLTDYQAAALFSAVH</sequence>
<feature type="compositionally biased region" description="Polar residues" evidence="1">
    <location>
        <begin position="258"/>
        <end position="285"/>
    </location>
</feature>
<evidence type="ECO:0000256" key="2">
    <source>
        <dbReference type="SAM" id="SignalP"/>
    </source>
</evidence>
<dbReference type="Proteomes" id="UP001301152">
    <property type="component" value="Unassembled WGS sequence"/>
</dbReference>
<evidence type="ECO:0000313" key="4">
    <source>
        <dbReference type="EMBL" id="MCX2563217.1"/>
    </source>
</evidence>
<dbReference type="SUPFAM" id="SSF47090">
    <property type="entry name" value="PGBD-like"/>
    <property type="match status" value="1"/>
</dbReference>
<feature type="region of interest" description="Disordered" evidence="1">
    <location>
        <begin position="209"/>
        <end position="304"/>
    </location>
</feature>
<keyword evidence="2" id="KW-0732">Signal</keyword>
<comment type="caution">
    <text evidence="4">The sequence shown here is derived from an EMBL/GenBank/DDBJ whole genome shotgun (WGS) entry which is preliminary data.</text>
</comment>
<evidence type="ECO:0000313" key="5">
    <source>
        <dbReference type="Proteomes" id="UP001301152"/>
    </source>
</evidence>
<dbReference type="InterPro" id="IPR036365">
    <property type="entry name" value="PGBD-like_sf"/>
</dbReference>
<keyword evidence="5" id="KW-1185">Reference proteome</keyword>
<protein>
    <submittedName>
        <fullName evidence="4">Peptidoglycan-binding protein</fullName>
    </submittedName>
</protein>